<gene>
    <name evidence="1" type="ORF">FOE67_19400</name>
</gene>
<reference evidence="2" key="1">
    <citation type="submission" date="2019-10" db="EMBL/GenBank/DDBJ databases">
        <title>Streptomyces sp. nov., a novel actinobacterium isolated from alkaline environment.</title>
        <authorList>
            <person name="Golinska P."/>
        </authorList>
    </citation>
    <scope>NUCLEOTIDE SEQUENCE [LARGE SCALE GENOMIC DNA]</scope>
    <source>
        <strain evidence="2">DSM 42108</strain>
    </source>
</reference>
<organism evidence="1 2">
    <name type="scientific">Streptomyces calidiresistens</name>
    <dbReference type="NCBI Taxonomy" id="1485586"/>
    <lineage>
        <taxon>Bacteria</taxon>
        <taxon>Bacillati</taxon>
        <taxon>Actinomycetota</taxon>
        <taxon>Actinomycetes</taxon>
        <taxon>Kitasatosporales</taxon>
        <taxon>Streptomycetaceae</taxon>
        <taxon>Streptomyces</taxon>
    </lineage>
</organism>
<dbReference type="EMBL" id="VKHS01000568">
    <property type="protein sequence ID" value="MBB0231608.1"/>
    <property type="molecule type" value="Genomic_DNA"/>
</dbReference>
<dbReference type="Proteomes" id="UP000530234">
    <property type="component" value="Unassembled WGS sequence"/>
</dbReference>
<keyword evidence="2" id="KW-1185">Reference proteome</keyword>
<evidence type="ECO:0000313" key="1">
    <source>
        <dbReference type="EMBL" id="MBB0231608.1"/>
    </source>
</evidence>
<evidence type="ECO:0000313" key="2">
    <source>
        <dbReference type="Proteomes" id="UP000530234"/>
    </source>
</evidence>
<accession>A0A7W3XY65</accession>
<protein>
    <recommendedName>
        <fullName evidence="3">C2H2-type domain-containing protein</fullName>
    </recommendedName>
</protein>
<evidence type="ECO:0008006" key="3">
    <source>
        <dbReference type="Google" id="ProtNLM"/>
    </source>
</evidence>
<dbReference type="AlphaFoldDB" id="A0A7W3XY65"/>
<sequence>MRDTHRETVTESYAFACLSCGHGWERTYSIEHHVDPVGAPFVLYFADGERVPSPLSRPRCPDCGGGRIRLMRSGTVERLERALEGVPRPAPGKRI</sequence>
<proteinExistence type="predicted"/>
<name>A0A7W3XY65_9ACTN</name>
<dbReference type="RefSeq" id="WP_182666144.1">
    <property type="nucleotide sequence ID" value="NZ_VKHS01000568.1"/>
</dbReference>
<comment type="caution">
    <text evidence="1">The sequence shown here is derived from an EMBL/GenBank/DDBJ whole genome shotgun (WGS) entry which is preliminary data.</text>
</comment>